<gene>
    <name evidence="2" type="ORF">SCLCIDRAFT_29205</name>
</gene>
<dbReference type="InParanoid" id="A0A0C3D7Z3"/>
<name>A0A0C3D7Z3_9AGAM</name>
<organism evidence="2 3">
    <name type="scientific">Scleroderma citrinum Foug A</name>
    <dbReference type="NCBI Taxonomy" id="1036808"/>
    <lineage>
        <taxon>Eukaryota</taxon>
        <taxon>Fungi</taxon>
        <taxon>Dikarya</taxon>
        <taxon>Basidiomycota</taxon>
        <taxon>Agaricomycotina</taxon>
        <taxon>Agaricomycetes</taxon>
        <taxon>Agaricomycetidae</taxon>
        <taxon>Boletales</taxon>
        <taxon>Sclerodermatineae</taxon>
        <taxon>Sclerodermataceae</taxon>
        <taxon>Scleroderma</taxon>
    </lineage>
</organism>
<keyword evidence="3" id="KW-1185">Reference proteome</keyword>
<proteinExistence type="predicted"/>
<dbReference type="HOGENOM" id="CLU_1950078_0_0_1"/>
<feature type="region of interest" description="Disordered" evidence="1">
    <location>
        <begin position="1"/>
        <end position="50"/>
    </location>
</feature>
<evidence type="ECO:0000313" key="3">
    <source>
        <dbReference type="Proteomes" id="UP000053989"/>
    </source>
</evidence>
<sequence length="129" mass="14231">MDPQTPAAASQKPGLASGPPMPRRGRLQRRTTTREMASPRADAPSAALSDRSRLAQIDQCHAQNLLAAAAVVARATATATSSRKKNVRTWSFCPYLAPIRWVSSIGDLKKTFVKFSRDSRFLYPRFSKK</sequence>
<reference evidence="3" key="2">
    <citation type="submission" date="2015-01" db="EMBL/GenBank/DDBJ databases">
        <title>Evolutionary Origins and Diversification of the Mycorrhizal Mutualists.</title>
        <authorList>
            <consortium name="DOE Joint Genome Institute"/>
            <consortium name="Mycorrhizal Genomics Consortium"/>
            <person name="Kohler A."/>
            <person name="Kuo A."/>
            <person name="Nagy L.G."/>
            <person name="Floudas D."/>
            <person name="Copeland A."/>
            <person name="Barry K.W."/>
            <person name="Cichocki N."/>
            <person name="Veneault-Fourrey C."/>
            <person name="LaButti K."/>
            <person name="Lindquist E.A."/>
            <person name="Lipzen A."/>
            <person name="Lundell T."/>
            <person name="Morin E."/>
            <person name="Murat C."/>
            <person name="Riley R."/>
            <person name="Ohm R."/>
            <person name="Sun H."/>
            <person name="Tunlid A."/>
            <person name="Henrissat B."/>
            <person name="Grigoriev I.V."/>
            <person name="Hibbett D.S."/>
            <person name="Martin F."/>
        </authorList>
    </citation>
    <scope>NUCLEOTIDE SEQUENCE [LARGE SCALE GENOMIC DNA]</scope>
    <source>
        <strain evidence="3">Foug A</strain>
    </source>
</reference>
<evidence type="ECO:0000313" key="2">
    <source>
        <dbReference type="EMBL" id="KIM56870.1"/>
    </source>
</evidence>
<dbReference type="AlphaFoldDB" id="A0A0C3D7Z3"/>
<dbReference type="EMBL" id="KN822108">
    <property type="protein sequence ID" value="KIM56870.1"/>
    <property type="molecule type" value="Genomic_DNA"/>
</dbReference>
<evidence type="ECO:0000256" key="1">
    <source>
        <dbReference type="SAM" id="MobiDB-lite"/>
    </source>
</evidence>
<dbReference type="Proteomes" id="UP000053989">
    <property type="component" value="Unassembled WGS sequence"/>
</dbReference>
<reference evidence="2 3" key="1">
    <citation type="submission" date="2014-04" db="EMBL/GenBank/DDBJ databases">
        <authorList>
            <consortium name="DOE Joint Genome Institute"/>
            <person name="Kuo A."/>
            <person name="Kohler A."/>
            <person name="Nagy L.G."/>
            <person name="Floudas D."/>
            <person name="Copeland A."/>
            <person name="Barry K.W."/>
            <person name="Cichocki N."/>
            <person name="Veneault-Fourrey C."/>
            <person name="LaButti K."/>
            <person name="Lindquist E.A."/>
            <person name="Lipzen A."/>
            <person name="Lundell T."/>
            <person name="Morin E."/>
            <person name="Murat C."/>
            <person name="Sun H."/>
            <person name="Tunlid A."/>
            <person name="Henrissat B."/>
            <person name="Grigoriev I.V."/>
            <person name="Hibbett D.S."/>
            <person name="Martin F."/>
            <person name="Nordberg H.P."/>
            <person name="Cantor M.N."/>
            <person name="Hua S.X."/>
        </authorList>
    </citation>
    <scope>NUCLEOTIDE SEQUENCE [LARGE SCALE GENOMIC DNA]</scope>
    <source>
        <strain evidence="2 3">Foug A</strain>
    </source>
</reference>
<accession>A0A0C3D7Z3</accession>
<protein>
    <submittedName>
        <fullName evidence="2">Uncharacterized protein</fullName>
    </submittedName>
</protein>